<dbReference type="InterPro" id="IPR036291">
    <property type="entry name" value="NAD(P)-bd_dom_sf"/>
</dbReference>
<sequence length="246" mass="25961">MNLFSGKVAAITGGNNGIGLAAAKLLRQQGANVAICGQNKARLAQAESELGVMACQTDVSDTQQLAAFYAATAERFGAIDVLLVNAGVFESRPLAEVDEAFFDWQFRVNTKGAYFSVQQALPYLRDGSAIVLTSSMVHSAGWPGCSVYAASKAAVRSLARSFAAELAVRNIRVNSLSPGVTQTAMLEWPAMTPEQRSAGHEALRARIPLGRFAAPEQIAQAMLYLASPDGYMTGGDLLVDGGITTL</sequence>
<dbReference type="PANTHER" id="PTHR43477:SF1">
    <property type="entry name" value="DIHYDROANTICAPSIN 7-DEHYDROGENASE"/>
    <property type="match status" value="1"/>
</dbReference>
<dbReference type="CDD" id="cd05233">
    <property type="entry name" value="SDR_c"/>
    <property type="match status" value="1"/>
</dbReference>
<evidence type="ECO:0000256" key="2">
    <source>
        <dbReference type="ARBA" id="ARBA00023002"/>
    </source>
</evidence>
<feature type="domain" description="Ketoreductase" evidence="3">
    <location>
        <begin position="7"/>
        <end position="179"/>
    </location>
</feature>
<dbReference type="RefSeq" id="WP_346080295.1">
    <property type="nucleotide sequence ID" value="NZ_BAABDG010000002.1"/>
</dbReference>
<dbReference type="PANTHER" id="PTHR43477">
    <property type="entry name" value="DIHYDROANTICAPSIN 7-DEHYDROGENASE"/>
    <property type="match status" value="1"/>
</dbReference>
<dbReference type="InterPro" id="IPR020904">
    <property type="entry name" value="Sc_DH/Rdtase_CS"/>
</dbReference>
<dbReference type="Proteomes" id="UP001499994">
    <property type="component" value="Unassembled WGS sequence"/>
</dbReference>
<dbReference type="EMBL" id="BAABDG010000002">
    <property type="protein sequence ID" value="GAA3891961.1"/>
    <property type="molecule type" value="Genomic_DNA"/>
</dbReference>
<comment type="similarity">
    <text evidence="1">Belongs to the short-chain dehydrogenases/reductases (SDR) family.</text>
</comment>
<proteinExistence type="inferred from homology"/>
<dbReference type="InterPro" id="IPR002347">
    <property type="entry name" value="SDR_fam"/>
</dbReference>
<evidence type="ECO:0000256" key="1">
    <source>
        <dbReference type="ARBA" id="ARBA00006484"/>
    </source>
</evidence>
<evidence type="ECO:0000259" key="3">
    <source>
        <dbReference type="SMART" id="SM00822"/>
    </source>
</evidence>
<accession>A0ABP7KZF2</accession>
<keyword evidence="2" id="KW-0560">Oxidoreductase</keyword>
<reference evidence="5" key="1">
    <citation type="journal article" date="2019" name="Int. J. Syst. Evol. Microbiol.">
        <title>The Global Catalogue of Microorganisms (GCM) 10K type strain sequencing project: providing services to taxonomists for standard genome sequencing and annotation.</title>
        <authorList>
            <consortium name="The Broad Institute Genomics Platform"/>
            <consortium name="The Broad Institute Genome Sequencing Center for Infectious Disease"/>
            <person name="Wu L."/>
            <person name="Ma J."/>
        </authorList>
    </citation>
    <scope>NUCLEOTIDE SEQUENCE [LARGE SCALE GENOMIC DNA]</scope>
    <source>
        <strain evidence="5">JCM 17201</strain>
    </source>
</reference>
<dbReference type="PRINTS" id="PR00080">
    <property type="entry name" value="SDRFAMILY"/>
</dbReference>
<dbReference type="InterPro" id="IPR057326">
    <property type="entry name" value="KR_dom"/>
</dbReference>
<gene>
    <name evidence="4" type="ORF">GCM10022405_16770</name>
</gene>
<protein>
    <submittedName>
        <fullName evidence="4">SDR family oxidoreductase</fullName>
    </submittedName>
</protein>
<dbReference type="SMART" id="SM00822">
    <property type="entry name" value="PKS_KR"/>
    <property type="match status" value="1"/>
</dbReference>
<evidence type="ECO:0000313" key="4">
    <source>
        <dbReference type="EMBL" id="GAA3891961.1"/>
    </source>
</evidence>
<dbReference type="InterPro" id="IPR051122">
    <property type="entry name" value="SDR_DHRS6-like"/>
</dbReference>
<dbReference type="Pfam" id="PF13561">
    <property type="entry name" value="adh_short_C2"/>
    <property type="match status" value="1"/>
</dbReference>
<evidence type="ECO:0000313" key="5">
    <source>
        <dbReference type="Proteomes" id="UP001499994"/>
    </source>
</evidence>
<dbReference type="PROSITE" id="PS00061">
    <property type="entry name" value="ADH_SHORT"/>
    <property type="match status" value="1"/>
</dbReference>
<dbReference type="SUPFAM" id="SSF51735">
    <property type="entry name" value="NAD(P)-binding Rossmann-fold domains"/>
    <property type="match status" value="1"/>
</dbReference>
<name>A0ABP7KZF2_9GAMM</name>
<dbReference type="PRINTS" id="PR00081">
    <property type="entry name" value="GDHRDH"/>
</dbReference>
<organism evidence="4 5">
    <name type="scientific">Gibbsiella dentisursi</name>
    <dbReference type="NCBI Taxonomy" id="796890"/>
    <lineage>
        <taxon>Bacteria</taxon>
        <taxon>Pseudomonadati</taxon>
        <taxon>Pseudomonadota</taxon>
        <taxon>Gammaproteobacteria</taxon>
        <taxon>Enterobacterales</taxon>
        <taxon>Yersiniaceae</taxon>
        <taxon>Gibbsiella</taxon>
    </lineage>
</organism>
<keyword evidence="5" id="KW-1185">Reference proteome</keyword>
<comment type="caution">
    <text evidence="4">The sequence shown here is derived from an EMBL/GenBank/DDBJ whole genome shotgun (WGS) entry which is preliminary data.</text>
</comment>
<dbReference type="Gene3D" id="3.40.50.720">
    <property type="entry name" value="NAD(P)-binding Rossmann-like Domain"/>
    <property type="match status" value="1"/>
</dbReference>